<keyword evidence="6 12" id="KW-0418">Kinase</keyword>
<dbReference type="AlphaFoldDB" id="A0A143PIW7"/>
<keyword evidence="3" id="KW-0597">Phosphoprotein</keyword>
<keyword evidence="7" id="KW-0067">ATP-binding</keyword>
<dbReference type="KEGG" id="abac:LuPra_01553"/>
<dbReference type="Gene3D" id="1.20.5.1930">
    <property type="match status" value="1"/>
</dbReference>
<dbReference type="STRING" id="1855912.LuPra_01553"/>
<dbReference type="InterPro" id="IPR003594">
    <property type="entry name" value="HATPase_dom"/>
</dbReference>
<dbReference type="InterPro" id="IPR050482">
    <property type="entry name" value="Sensor_HK_TwoCompSys"/>
</dbReference>
<accession>A0A143PIW7</accession>
<dbReference type="EC" id="2.7.13.3" evidence="2"/>
<evidence type="ECO:0000313" key="12">
    <source>
        <dbReference type="EMBL" id="AMY08356.1"/>
    </source>
</evidence>
<dbReference type="GO" id="GO:0005524">
    <property type="term" value="F:ATP binding"/>
    <property type="evidence" value="ECO:0007669"/>
    <property type="project" value="UniProtKB-KW"/>
</dbReference>
<feature type="domain" description="Two component regulator three Y" evidence="10">
    <location>
        <begin position="761"/>
        <end position="820"/>
    </location>
</feature>
<comment type="catalytic activity">
    <reaction evidence="1">
        <text>ATP + protein L-histidine = ADP + protein N-phospho-L-histidine.</text>
        <dbReference type="EC" id="2.7.13.3"/>
    </reaction>
</comment>
<evidence type="ECO:0000256" key="2">
    <source>
        <dbReference type="ARBA" id="ARBA00012438"/>
    </source>
</evidence>
<proteinExistence type="predicted"/>
<evidence type="ECO:0000256" key="5">
    <source>
        <dbReference type="ARBA" id="ARBA00022741"/>
    </source>
</evidence>
<reference evidence="12 13" key="1">
    <citation type="journal article" date="2016" name="Genome Announc.">
        <title>First Complete Genome Sequence of a Subdivision 6 Acidobacterium Strain.</title>
        <authorList>
            <person name="Huang S."/>
            <person name="Vieira S."/>
            <person name="Bunk B."/>
            <person name="Riedel T."/>
            <person name="Sproer C."/>
            <person name="Overmann J."/>
        </authorList>
    </citation>
    <scope>NUCLEOTIDE SEQUENCE [LARGE SCALE GENOMIC DNA]</scope>
    <source>
        <strain evidence="13">DSM 100886 HEG_-6_39</strain>
    </source>
</reference>
<dbReference type="SUPFAM" id="SSF55874">
    <property type="entry name" value="ATPase domain of HSP90 chaperone/DNA topoisomerase II/histidine kinase"/>
    <property type="match status" value="1"/>
</dbReference>
<dbReference type="InterPro" id="IPR011712">
    <property type="entry name" value="Sig_transdc_His_kin_sub3_dim/P"/>
</dbReference>
<dbReference type="Gene3D" id="3.30.565.10">
    <property type="entry name" value="Histidine kinase-like ATPase, C-terminal domain"/>
    <property type="match status" value="1"/>
</dbReference>
<dbReference type="Pfam" id="PF07494">
    <property type="entry name" value="Reg_prop"/>
    <property type="match status" value="3"/>
</dbReference>
<evidence type="ECO:0000256" key="7">
    <source>
        <dbReference type="ARBA" id="ARBA00022840"/>
    </source>
</evidence>
<dbReference type="InterPro" id="IPR011123">
    <property type="entry name" value="Y_Y_Y"/>
</dbReference>
<organism evidence="12 13">
    <name type="scientific">Luteitalea pratensis</name>
    <dbReference type="NCBI Taxonomy" id="1855912"/>
    <lineage>
        <taxon>Bacteria</taxon>
        <taxon>Pseudomonadati</taxon>
        <taxon>Acidobacteriota</taxon>
        <taxon>Vicinamibacteria</taxon>
        <taxon>Vicinamibacterales</taxon>
        <taxon>Vicinamibacteraceae</taxon>
        <taxon>Luteitalea</taxon>
    </lineage>
</organism>
<dbReference type="PANTHER" id="PTHR24421">
    <property type="entry name" value="NITRATE/NITRITE SENSOR PROTEIN NARX-RELATED"/>
    <property type="match status" value="1"/>
</dbReference>
<evidence type="ECO:0000256" key="6">
    <source>
        <dbReference type="ARBA" id="ARBA00022777"/>
    </source>
</evidence>
<dbReference type="Pfam" id="PF07495">
    <property type="entry name" value="Y_Y_Y"/>
    <property type="match status" value="1"/>
</dbReference>
<dbReference type="InterPro" id="IPR015943">
    <property type="entry name" value="WD40/YVTN_repeat-like_dom_sf"/>
</dbReference>
<evidence type="ECO:0000256" key="1">
    <source>
        <dbReference type="ARBA" id="ARBA00000085"/>
    </source>
</evidence>
<evidence type="ECO:0000259" key="9">
    <source>
        <dbReference type="Pfam" id="PF02518"/>
    </source>
</evidence>
<dbReference type="Gene3D" id="2.130.10.10">
    <property type="entry name" value="YVTN repeat-like/Quinoprotein amine dehydrogenase"/>
    <property type="match status" value="4"/>
</dbReference>
<keyword evidence="8" id="KW-0902">Two-component regulatory system</keyword>
<keyword evidence="13" id="KW-1185">Reference proteome</keyword>
<dbReference type="SUPFAM" id="SSF63829">
    <property type="entry name" value="Calcium-dependent phosphotriesterase"/>
    <property type="match status" value="3"/>
</dbReference>
<name>A0A143PIW7_LUTPR</name>
<evidence type="ECO:0000256" key="3">
    <source>
        <dbReference type="ARBA" id="ARBA00022553"/>
    </source>
</evidence>
<dbReference type="GO" id="GO:0016020">
    <property type="term" value="C:membrane"/>
    <property type="evidence" value="ECO:0007669"/>
    <property type="project" value="InterPro"/>
</dbReference>
<dbReference type="Proteomes" id="UP000076079">
    <property type="component" value="Chromosome"/>
</dbReference>
<evidence type="ECO:0000256" key="4">
    <source>
        <dbReference type="ARBA" id="ARBA00022679"/>
    </source>
</evidence>
<feature type="domain" description="Signal transduction histidine kinase subgroup 3 dimerisation and phosphoacceptor" evidence="11">
    <location>
        <begin position="860"/>
        <end position="923"/>
    </location>
</feature>
<keyword evidence="4 12" id="KW-0808">Transferase</keyword>
<keyword evidence="5" id="KW-0547">Nucleotide-binding</keyword>
<evidence type="ECO:0000313" key="13">
    <source>
        <dbReference type="Proteomes" id="UP000076079"/>
    </source>
</evidence>
<evidence type="ECO:0000259" key="11">
    <source>
        <dbReference type="Pfam" id="PF07730"/>
    </source>
</evidence>
<dbReference type="Pfam" id="PF02518">
    <property type="entry name" value="HATPase_c"/>
    <property type="match status" value="1"/>
</dbReference>
<dbReference type="InterPro" id="IPR011110">
    <property type="entry name" value="Reg_prop"/>
</dbReference>
<sequence length="1075" mass="117623">MFALSAVRLAARTSQGFNRALFGVRALLASLLLSGVVSTATAERLPLRTYTTDDGLAHSRVRRIVPDPRGFLWFCTIDGLSRFDGTEFVTYRNVDGLPDPWVTDLLPTRHGAYLVATNDGVVKVEILARRVAGDGPHAAGVRSPKLFAPVPFEGSPTQRHVRVLLEDRAGRIWAGGRGGLSLLDERGASPRFRPVVPSPPAMVTSLLEDDAGSLWIGTLDGLFLRRSSGSLSQEPIAAQARVHHVRVLARDGTGRLWIGHDEGLLVLGPGAGAQRLGASSRSHVRECRGRPDRGLRLPTRGDDACDFTMSDGLIDRRVRALAIGSDGHVRIGTVHGFSDVDGAHIANIGPMQGLADDAINAMVEDRDGNLWIGTDASGAVRIAASGLVSYFEADGLEHDSIPALIETDAGRVAAISSAHYTISEFDGRRFVPARFNVPRDLPPDRYFSALRDHLGAWWVGTAAGLYRFPPIRQVAMVARVRHDVLYAARPDLPSDDLFPVFEDQRGDVWLIAQLPDHVRLVRWNRTTNDFRSYGPADGLPHLTTRPAVSRPSIVDLSPGQLLVGFREAGLFAYREGRFEPVLERGTPIAVSTLHVDGRKRVWIIGVDGAARRIDDPQTRHLVSDASISRSLRGANVQCMLEDAQGRFYFGTTSGIIRVDPGTGSSWRLTRAEGLAQNEVWSALASRRGDIWFGTISGVSRLDPARLRPRPPAPPTLITAIHVNGDARIVSEFGERELSGLTLAPRERDVAITFSAISLAPGEHLRYQHRLDGTDNDWSRPNGERVVRFTRLSPGHYRLLVRAVTSSEVVGASAAAVEFVILPPVSQQWWFRSAFLVAALLVAGAAHKYRVARLLALERVRMRIAADLHDDIGGSLARISIQSEVACREAAALGQQPARRLSEIAESARALLDALGDVVWSVDPRRDDLASVCRRLREYADDVFTGTGVRWAYAAPANLVLVRLDPQARRQLFLLLKEGVTNIARHASARNVSFEIRLEGRELRAELRDDGRGFDTSAVDAASDRHGILSMRARAEQLGARLAIDSSPGTGTTIRLGLPMPGLRQRMFMLLFKRLR</sequence>
<dbReference type="PANTHER" id="PTHR24421:SF10">
    <property type="entry name" value="NITRATE_NITRITE SENSOR PROTEIN NARQ"/>
    <property type="match status" value="1"/>
</dbReference>
<dbReference type="GO" id="GO:0046983">
    <property type="term" value="F:protein dimerization activity"/>
    <property type="evidence" value="ECO:0007669"/>
    <property type="project" value="InterPro"/>
</dbReference>
<evidence type="ECO:0000259" key="10">
    <source>
        <dbReference type="Pfam" id="PF07495"/>
    </source>
</evidence>
<dbReference type="OrthoDB" id="176203at2"/>
<protein>
    <recommendedName>
        <fullName evidence="2">histidine kinase</fullName>
        <ecNumber evidence="2">2.7.13.3</ecNumber>
    </recommendedName>
</protein>
<reference evidence="13" key="2">
    <citation type="submission" date="2016-04" db="EMBL/GenBank/DDBJ databases">
        <title>First Complete Genome Sequence of a Subdivision 6 Acidobacterium.</title>
        <authorList>
            <person name="Huang S."/>
            <person name="Vieira S."/>
            <person name="Bunk B."/>
            <person name="Riedel T."/>
            <person name="Sproeer C."/>
            <person name="Overmann J."/>
        </authorList>
    </citation>
    <scope>NUCLEOTIDE SEQUENCE [LARGE SCALE GENOMIC DNA]</scope>
    <source>
        <strain evidence="13">DSM 100886 HEG_-6_39</strain>
    </source>
</reference>
<dbReference type="CDD" id="cd16917">
    <property type="entry name" value="HATPase_UhpB-NarQ-NarX-like"/>
    <property type="match status" value="1"/>
</dbReference>
<evidence type="ECO:0000256" key="8">
    <source>
        <dbReference type="ARBA" id="ARBA00023012"/>
    </source>
</evidence>
<dbReference type="EMBL" id="CP015136">
    <property type="protein sequence ID" value="AMY08356.1"/>
    <property type="molecule type" value="Genomic_DNA"/>
</dbReference>
<dbReference type="RefSeq" id="WP_110170207.1">
    <property type="nucleotide sequence ID" value="NZ_CP015136.1"/>
</dbReference>
<dbReference type="Pfam" id="PF07730">
    <property type="entry name" value="HisKA_3"/>
    <property type="match status" value="1"/>
</dbReference>
<dbReference type="InterPro" id="IPR013783">
    <property type="entry name" value="Ig-like_fold"/>
</dbReference>
<dbReference type="Gene3D" id="2.60.40.10">
    <property type="entry name" value="Immunoglobulins"/>
    <property type="match status" value="1"/>
</dbReference>
<feature type="domain" description="Histidine kinase/HSP90-like ATPase" evidence="9">
    <location>
        <begin position="968"/>
        <end position="1060"/>
    </location>
</feature>
<gene>
    <name evidence="12" type="primary">desK</name>
    <name evidence="12" type="ORF">LuPra_01553</name>
</gene>
<dbReference type="GO" id="GO:0000155">
    <property type="term" value="F:phosphorelay sensor kinase activity"/>
    <property type="evidence" value="ECO:0007669"/>
    <property type="project" value="InterPro"/>
</dbReference>
<dbReference type="InterPro" id="IPR036890">
    <property type="entry name" value="HATPase_C_sf"/>
</dbReference>